<comment type="caution">
    <text evidence="3">The sequence shown here is derived from an EMBL/GenBank/DDBJ whole genome shotgun (WGS) entry which is preliminary data.</text>
</comment>
<dbReference type="PROSITE" id="PS50943">
    <property type="entry name" value="HTH_CROC1"/>
    <property type="match status" value="1"/>
</dbReference>
<dbReference type="SMART" id="SM00530">
    <property type="entry name" value="HTH_XRE"/>
    <property type="match status" value="1"/>
</dbReference>
<feature type="domain" description="HTH cro/C1-type" evidence="2">
    <location>
        <begin position="36"/>
        <end position="84"/>
    </location>
</feature>
<sequence length="308" mass="33408">MTTTDRAQLADFLRTRREALQPEDVGLPRGPRRRTRGLRREEVAALCAMSADYYTRIEQQRGPLPSPPMLAAIARGLRLSLAERDHLFRLAGHRAPGRPAGRGAGGAPGSGGPPGGGGAEAEHVSPGVMRVLDRLNDTPAQVVTSLGETLVQTRLAVALLGDETRFTGPARSGIHRWFTDPASRLLYPEADHDRVGRVMTSNLRAAYARDGAGSFAAEILDALLAAEARGEEGGREFGALWRRHEIGLRWQEPKRIAHPDLGVLTLHCQVLHDAEQDHALLVFTATPGTESHEKLQLLPVLGDRQPST</sequence>
<protein>
    <submittedName>
        <fullName evidence="3">Helix-turn-helix transcriptional regulator</fullName>
    </submittedName>
</protein>
<proteinExistence type="predicted"/>
<evidence type="ECO:0000259" key="2">
    <source>
        <dbReference type="PROSITE" id="PS50943"/>
    </source>
</evidence>
<dbReference type="EMBL" id="JAVREN010000017">
    <property type="protein sequence ID" value="MDT0307993.1"/>
    <property type="molecule type" value="Genomic_DNA"/>
</dbReference>
<organism evidence="3 4">
    <name type="scientific">Streptomyces boetiae</name>
    <dbReference type="NCBI Taxonomy" id="3075541"/>
    <lineage>
        <taxon>Bacteria</taxon>
        <taxon>Bacillati</taxon>
        <taxon>Actinomycetota</taxon>
        <taxon>Actinomycetes</taxon>
        <taxon>Kitasatosporales</taxon>
        <taxon>Streptomycetaceae</taxon>
        <taxon>Streptomyces</taxon>
    </lineage>
</organism>
<dbReference type="InterPro" id="IPR041413">
    <property type="entry name" value="MLTR_LBD"/>
</dbReference>
<dbReference type="Pfam" id="PF17765">
    <property type="entry name" value="MLTR_LBD"/>
    <property type="match status" value="1"/>
</dbReference>
<dbReference type="Gene3D" id="1.10.260.40">
    <property type="entry name" value="lambda repressor-like DNA-binding domains"/>
    <property type="match status" value="1"/>
</dbReference>
<feature type="compositionally biased region" description="Gly residues" evidence="1">
    <location>
        <begin position="100"/>
        <end position="119"/>
    </location>
</feature>
<evidence type="ECO:0000256" key="1">
    <source>
        <dbReference type="SAM" id="MobiDB-lite"/>
    </source>
</evidence>
<feature type="region of interest" description="Disordered" evidence="1">
    <location>
        <begin position="93"/>
        <end position="123"/>
    </location>
</feature>
<reference evidence="4" key="1">
    <citation type="submission" date="2023-07" db="EMBL/GenBank/DDBJ databases">
        <title>30 novel species of actinomycetes from the DSMZ collection.</title>
        <authorList>
            <person name="Nouioui I."/>
        </authorList>
    </citation>
    <scope>NUCLEOTIDE SEQUENCE [LARGE SCALE GENOMIC DNA]</scope>
    <source>
        <strain evidence="4">DSM 44917</strain>
    </source>
</reference>
<dbReference type="PANTHER" id="PTHR35010">
    <property type="entry name" value="BLL4672 PROTEIN-RELATED"/>
    <property type="match status" value="1"/>
</dbReference>
<evidence type="ECO:0000313" key="3">
    <source>
        <dbReference type="EMBL" id="MDT0307993.1"/>
    </source>
</evidence>
<name>A0ABU2L9N9_9ACTN</name>
<dbReference type="RefSeq" id="WP_311630948.1">
    <property type="nucleotide sequence ID" value="NZ_JAVREN010000017.1"/>
</dbReference>
<dbReference type="Gene3D" id="3.30.450.180">
    <property type="match status" value="1"/>
</dbReference>
<dbReference type="PANTHER" id="PTHR35010:SF2">
    <property type="entry name" value="BLL4672 PROTEIN"/>
    <property type="match status" value="1"/>
</dbReference>
<dbReference type="SUPFAM" id="SSF47413">
    <property type="entry name" value="lambda repressor-like DNA-binding domains"/>
    <property type="match status" value="1"/>
</dbReference>
<accession>A0ABU2L9N9</accession>
<dbReference type="InterPro" id="IPR001387">
    <property type="entry name" value="Cro/C1-type_HTH"/>
</dbReference>
<keyword evidence="4" id="KW-1185">Reference proteome</keyword>
<dbReference type="InterPro" id="IPR010982">
    <property type="entry name" value="Lambda_DNA-bd_dom_sf"/>
</dbReference>
<gene>
    <name evidence="3" type="ORF">RM780_13605</name>
</gene>
<dbReference type="Proteomes" id="UP001183388">
    <property type="component" value="Unassembled WGS sequence"/>
</dbReference>
<evidence type="ECO:0000313" key="4">
    <source>
        <dbReference type="Proteomes" id="UP001183388"/>
    </source>
</evidence>
<dbReference type="Pfam" id="PF13560">
    <property type="entry name" value="HTH_31"/>
    <property type="match status" value="1"/>
</dbReference>